<evidence type="ECO:0000313" key="1">
    <source>
        <dbReference type="EMBL" id="CDW34222.1"/>
    </source>
</evidence>
<feature type="non-terminal residue" evidence="1">
    <location>
        <position position="1"/>
    </location>
</feature>
<reference evidence="1" key="1">
    <citation type="submission" date="2014-05" db="EMBL/GenBank/DDBJ databases">
        <authorList>
            <person name="Chronopoulou M."/>
        </authorList>
    </citation>
    <scope>NUCLEOTIDE SEQUENCE</scope>
    <source>
        <tissue evidence="1">Whole organism</tissue>
    </source>
</reference>
<protein>
    <submittedName>
        <fullName evidence="1">Uncharacterized protein</fullName>
    </submittedName>
</protein>
<dbReference type="EMBL" id="HACA01016861">
    <property type="protein sequence ID" value="CDW34222.1"/>
    <property type="molecule type" value="Transcribed_RNA"/>
</dbReference>
<sequence length="47" mass="5302">RDAISADGGHYKNYGEILFILAGPFFRISNLKKKKFLSNSLPLLFNS</sequence>
<name>A0A0K2U8E4_LEPSM</name>
<organism evidence="1">
    <name type="scientific">Lepeophtheirus salmonis</name>
    <name type="common">Salmon louse</name>
    <name type="synonym">Caligus salmonis</name>
    <dbReference type="NCBI Taxonomy" id="72036"/>
    <lineage>
        <taxon>Eukaryota</taxon>
        <taxon>Metazoa</taxon>
        <taxon>Ecdysozoa</taxon>
        <taxon>Arthropoda</taxon>
        <taxon>Crustacea</taxon>
        <taxon>Multicrustacea</taxon>
        <taxon>Hexanauplia</taxon>
        <taxon>Copepoda</taxon>
        <taxon>Siphonostomatoida</taxon>
        <taxon>Caligidae</taxon>
        <taxon>Lepeophtheirus</taxon>
    </lineage>
</organism>
<proteinExistence type="predicted"/>
<dbReference type="AlphaFoldDB" id="A0A0K2U8E4"/>
<accession>A0A0K2U8E4</accession>